<gene>
    <name evidence="1" type="ORF">BDV95DRAFT_623468</name>
</gene>
<evidence type="ECO:0000313" key="1">
    <source>
        <dbReference type="EMBL" id="KAF2865693.1"/>
    </source>
</evidence>
<dbReference type="AlphaFoldDB" id="A0A7C8I341"/>
<accession>A0A7C8I341</accession>
<evidence type="ECO:0000313" key="2">
    <source>
        <dbReference type="Proteomes" id="UP000481861"/>
    </source>
</evidence>
<reference evidence="1 2" key="1">
    <citation type="submission" date="2020-01" db="EMBL/GenBank/DDBJ databases">
        <authorList>
            <consortium name="DOE Joint Genome Institute"/>
            <person name="Haridas S."/>
            <person name="Albert R."/>
            <person name="Binder M."/>
            <person name="Bloem J."/>
            <person name="Labutti K."/>
            <person name="Salamov A."/>
            <person name="Andreopoulos B."/>
            <person name="Baker S.E."/>
            <person name="Barry K."/>
            <person name="Bills G."/>
            <person name="Bluhm B.H."/>
            <person name="Cannon C."/>
            <person name="Castanera R."/>
            <person name="Culley D.E."/>
            <person name="Daum C."/>
            <person name="Ezra D."/>
            <person name="Gonzalez J.B."/>
            <person name="Henrissat B."/>
            <person name="Kuo A."/>
            <person name="Liang C."/>
            <person name="Lipzen A."/>
            <person name="Lutzoni F."/>
            <person name="Magnuson J."/>
            <person name="Mondo S."/>
            <person name="Nolan M."/>
            <person name="Ohm R."/>
            <person name="Pangilinan J."/>
            <person name="Park H.-J.H."/>
            <person name="Ramirez L."/>
            <person name="Alfaro M."/>
            <person name="Sun H."/>
            <person name="Tritt A."/>
            <person name="Yoshinaga Y."/>
            <person name="Zwiers L.-H.L."/>
            <person name="Turgeon B.G."/>
            <person name="Goodwin S.B."/>
            <person name="Spatafora J.W."/>
            <person name="Crous P.W."/>
            <person name="Grigoriev I.V."/>
        </authorList>
    </citation>
    <scope>NUCLEOTIDE SEQUENCE [LARGE SCALE GENOMIC DNA]</scope>
    <source>
        <strain evidence="1 2">CBS 611.86</strain>
    </source>
</reference>
<proteinExistence type="predicted"/>
<protein>
    <submittedName>
        <fullName evidence="1">Uncharacterized protein</fullName>
    </submittedName>
</protein>
<sequence length="104" mass="11624">MCSAWLIGDMLRGHLEVEGLVDIREQELVLNMGKTHPNKVLARNGVVILGLAAEGLSAFVKTFPPEKQPLPKERYDTLKADLVKELCEKGAVFPLKVVWARKEE</sequence>
<keyword evidence="2" id="KW-1185">Reference proteome</keyword>
<dbReference type="Proteomes" id="UP000481861">
    <property type="component" value="Unassembled WGS sequence"/>
</dbReference>
<comment type="caution">
    <text evidence="1">The sequence shown here is derived from an EMBL/GenBank/DDBJ whole genome shotgun (WGS) entry which is preliminary data.</text>
</comment>
<dbReference type="EMBL" id="JAADJZ010000031">
    <property type="protein sequence ID" value="KAF2865693.1"/>
    <property type="molecule type" value="Genomic_DNA"/>
</dbReference>
<name>A0A7C8I341_9PLEO</name>
<dbReference type="OrthoDB" id="184880at2759"/>
<organism evidence="1 2">
    <name type="scientific">Massariosphaeria phaeospora</name>
    <dbReference type="NCBI Taxonomy" id="100035"/>
    <lineage>
        <taxon>Eukaryota</taxon>
        <taxon>Fungi</taxon>
        <taxon>Dikarya</taxon>
        <taxon>Ascomycota</taxon>
        <taxon>Pezizomycotina</taxon>
        <taxon>Dothideomycetes</taxon>
        <taxon>Pleosporomycetidae</taxon>
        <taxon>Pleosporales</taxon>
        <taxon>Pleosporales incertae sedis</taxon>
        <taxon>Massariosphaeria</taxon>
    </lineage>
</organism>